<reference evidence="4" key="2">
    <citation type="journal article" date="2017" name="Genome Announc.">
        <title>Draft genome sequence of Paludibacter jiangxiensis NM7(T), a propionate-producing fermentative bacterium.</title>
        <authorList>
            <person name="Qiu Y.-L."/>
            <person name="Tourlousse D.M."/>
            <person name="Matsuura N."/>
            <person name="Ohashi A."/>
            <person name="Sekiguchi Y."/>
        </authorList>
    </citation>
    <scope>NUCLEOTIDE SEQUENCE [LARGE SCALE GENOMIC DNA]</scope>
    <source>
        <strain evidence="4">NM7</strain>
    </source>
</reference>
<dbReference type="InterPro" id="IPR013783">
    <property type="entry name" value="Ig-like_fold"/>
</dbReference>
<accession>A0A161LDE1</accession>
<evidence type="ECO:0000256" key="1">
    <source>
        <dbReference type="ARBA" id="ARBA00022737"/>
    </source>
</evidence>
<dbReference type="PANTHER" id="PTHR13817">
    <property type="entry name" value="TITIN"/>
    <property type="match status" value="1"/>
</dbReference>
<name>A0A161LDE1_9BACT</name>
<feature type="domain" description="Fibronectin type-III" evidence="2">
    <location>
        <begin position="997"/>
        <end position="1092"/>
    </location>
</feature>
<gene>
    <name evidence="3" type="ORF">PJIAN_1777</name>
</gene>
<dbReference type="SMART" id="SM00710">
    <property type="entry name" value="PbH1"/>
    <property type="match status" value="11"/>
</dbReference>
<feature type="domain" description="Fibronectin type-III" evidence="2">
    <location>
        <begin position="1896"/>
        <end position="1988"/>
    </location>
</feature>
<organism evidence="3 4">
    <name type="scientific">Paludibacter jiangxiensis</name>
    <dbReference type="NCBI Taxonomy" id="681398"/>
    <lineage>
        <taxon>Bacteria</taxon>
        <taxon>Pseudomonadati</taxon>
        <taxon>Bacteroidota</taxon>
        <taxon>Bacteroidia</taxon>
        <taxon>Bacteroidales</taxon>
        <taxon>Paludibacteraceae</taxon>
        <taxon>Paludibacter</taxon>
    </lineage>
</organism>
<feature type="domain" description="Fibronectin type-III" evidence="2">
    <location>
        <begin position="6162"/>
        <end position="6261"/>
    </location>
</feature>
<keyword evidence="4" id="KW-1185">Reference proteome</keyword>
<feature type="domain" description="Fibronectin type-III" evidence="2">
    <location>
        <begin position="5548"/>
        <end position="5647"/>
    </location>
</feature>
<dbReference type="RefSeq" id="WP_153802477.1">
    <property type="nucleotide sequence ID" value="NZ_BDCR01000001.1"/>
</dbReference>
<dbReference type="PANTHER" id="PTHR13817:SF73">
    <property type="entry name" value="FIBRONECTIN TYPE-III DOMAIN-CONTAINING PROTEIN"/>
    <property type="match status" value="1"/>
</dbReference>
<dbReference type="InterPro" id="IPR003961">
    <property type="entry name" value="FN3_dom"/>
</dbReference>
<dbReference type="PROSITE" id="PS50853">
    <property type="entry name" value="FN3"/>
    <property type="match status" value="8"/>
</dbReference>
<dbReference type="Gene3D" id="2.60.40.10">
    <property type="entry name" value="Immunoglobulins"/>
    <property type="match status" value="3"/>
</dbReference>
<feature type="domain" description="Fibronectin type-III" evidence="2">
    <location>
        <begin position="697"/>
        <end position="796"/>
    </location>
</feature>
<dbReference type="OrthoDB" id="9768004at2"/>
<keyword evidence="1" id="KW-0677">Repeat</keyword>
<sequence>MKRLIYISVFRIVLLLAGFSMAYGQNYFRVIGGIPHLPVINPSSISSPENGMLIFSSTDSQPLIYTGTGWETLCTNNITASTAQDYFVVKNGIPFLPSLSDAPLNPQSGSVYYSTITKSVMVYNGTTWSKMTDLLMGSISDNNSFISGSAVKTYKLPVISNNPAPTGLSAGAFYVNSTSKTIRFYNGTDWQDVMCHPIVITAIPTNITAYTATGGGNVLSNGGANIWLTGVCWSPNINPDTLLTSKTRQPVTGSGLGLFASNITGLLPNTTYHVRAYAVNSQGVEYGEDRLFITPISTPSIITLDAKNITSISAESGGDITADGGASVTHRGIIWSALGDPLSDPSHIITDDGSGVGQYPSTLDGLLGNTVYYVRAYAVNSAGKAYGNLVQFTTPAPVPPVLNPIVTVKNVTGSSATCTSTIQNNGGALVTERGICYTTDHLTYSYIPSSTVTPTDIGTFITDLTGLDQGTTYYIKGYAKNSAGTGYSSETSFCTAALVHITTIPPSNVTGSTALSGGTIADVGYSVITVRGVCWDTIPNPTTDLATKTVQPVSDSGIGNYYSSMTGLKPGKKYYVRAYAVNGAGTAYGNLDSLTTLNYPKVRTIDAAAFNNDTGVGGGEVLSDGGAEVVERGVCWDTAENPTVNSYHTINGSGLGLFYSTLTGLTANVTYHMRAYARNSVGVAYGDDMTFIIIPEAPTIITLDITDITSISAISGGDITSNGGASITKRGIVWSTKGDPLSDPSHVITDDGSGVGLFPSTLDGLLGNSTYYVRAYAVNSYGKSYGNLLMFTTPPPVPPALNSAAIHITDVTSESAKGSMTILNNGGAPVTARGICWSTDRIHYEYVPSTTVTGSDVGTFYANITGLTSGVTYYAKGYATNSAGTSYTSEVSFITASLATITTTHPSNIAGATAQSGGFISDPGNAVITARGVCWSTSKNPTTTDSHTTNGADVGTFSSVLTGLTPGTKYYIRAYAVNVAGTAYGELDSLTTLNYPVVTTLSVSSFVNNTATGGGNVLSDGGSPVTTRGVCWSTTANPTVYSSAVASGSGLGLYSATLTGLEPNVTYHVRAYAYNGVGYAYGEDKTFMIIPGAPSVTTLQVHDVTSMTAIGGGDITDNGASPITSRGIIISKKGEPIDDPSAIKTNDGTGNGIFTSNITGLWGDTIYYVRAYAVNSYGTSYGDIIQFVTPPAIPPALNLPLVRVMNITGTTGTGYSSILNNGGAPVTSRGICITTDRIHYDYIPSATVNLNDLGEFSTDITGLSPGVTYYAKGYATNTGGTGYTNEISFITAAFVPITTIAPNNIGYTTAQSGGVISNTGNSVITSRGICWSLGKNPTTALSTKTSEALGSDGTGSFTSSITGLIPAVKYYVRAYAVNAAGVSYGNLDSLVTVSPGAPAVVTAAIDSINGVSARLSGQVMDEGGSSVTERGVCWSTTANPTISDSYQSNGIGLGLYYVKATSLTAGTTYHVRAYATNSAGTTYGEDKTFITNVVPTLTTIAPTNVTNSSVTTGGIITSDGGDPVTTRGVCWSVAPNPTLTSEYITNGSGIGTFASSITGLYGSTRYYVRAYAMNTAGVAYGNEVSFVTASALVPTVTTVDAINIGGTTAEVRGNVTANGGADVTERGICWNTSASPTIDINHVANGAGVGTFSGVLTGLTPKTKYYARAYAINSVGIAYGSDITFTTVTPATITTSAVTATTGATAKGGGSITSDGGAPVTTSGLCWSTTNSPTIADPHTTGTIGIGDFIHTMTGLMGNTIYYVRAYAINSAGIAYGDPVMFMTGAPELATLTTVNGTSGSDGRSITSGGNVSSNGGSVITTGGMCWSTVSGFKPDTVVANRNSLSTTGSFTSVISGLKKGTTYYIRAYVTNGIGTSYGNEVSVSTLEVPMVQTTAPNPGTITNVSAISGGTILTNGGSSVTSSGVCWSTSHNPTTDNDHTTNGPGEAAFTSNITNLLGSTTYYVRAYAVNGVGLAYGNEISFTTKPPTIATIVTDKVTLKSASSATGGGTIVTNGGAVVTTRGLFWCTVPNFNTDTIIHNKTAETGYFVGSFTHSMDGLKPNTTYYVKAYVINSAGIAYGDEVSFTTPAVPSLTTAYATATGSTKASSGGDIANDGGSYVTSRGVVWSTIASFNPDTVTVHKTYNGGGIGSFISNITGLKGNTTYYIMAYATNVAGTAYGNLLSFITDPATLAKLTTRDAWSIGGTTAYSGGYISDDGGEPVTTRGMMWSTVSGFRADTVVVNKVSQTGTGNGYFTTALSSLKPGTTYYIRAFAINKVGVAYGNELSFTTLTVPTVTTDSIAASANGISASGGGEIIADGGAGVTNQGVCWSIGHNPTISLSTKTTYDPRTGNSFDSKLTGLKPATTYYVRAYATNNQGTGYGQERAFTTPAIAPTITTTYTTIISKTSVVTGGNITDNGGAAVTARGVLWSTNANFIPDTVSVNKTSDGTGSGSFTSTITGMSMSLTYYVRAYATNSAGTAYGNQVSVTIFPTAPRLLTKDITQVGGYTAKSGGDITSDGGAPVTLKGLCWATHTNPTVDDIRTYDGSGTDSYVSSITGLSPNTLYYVRAYAVNKIGTAYGIEKTILTDALPTLTATKPVTNIIATTATSGGEITDDGRSPILARGLCWSTYSNPTIALDTKTVDNTTTGIGEFFANMTGLKPETVYYLRAYATNAVGTSYGSQVMFKTHPVELPTVTTTPHTYVDSTLAISGGTILNDGGMPVNERGVCWSLTPNPTTSLSSKLFASTGGTGSFTSSITGLLPGKKYYIRAFGTNSLGTAYGLQDSVVTYPVRPTVSIPVMSNIKMTTADAVASVITDGGSPIMDKGVYWNTTGIKPTGINPGDSLVSNGAGGTAISGTVINLTPNTTYYIWSYATNSVGIRFSTSPVKFTTPTLPTVITLKAKSVWQFTAVSGGNITSDGGAPITGRGVCYSYAGIPTIDSLHEAHSTASTGTYSLALDSLKEGTTYYVRAYAINTMGINYGNVDTLTTLTTPTVITAKADSIWSTGIISGGKVLTDGGMPVTVRGVCWSSTVVPSISLITKTVNGNGLGSFTSTIKGLEHDSVYFIRAYATNSLGTTYGKTDTVRTLPIPPIVGEAKFSSITDTSVVTTAEIIDDGGAAVTKRGICWNTTGNPTMADNVIIDSGIGIGIFKDSISGLKEGPSYYVRAFAVNSAGVGYGPDGSSFKSCPSTFTAIHVAGFNGAPVSKTVLYHSVSTKITGALRCWLTQNLGADTLAKALTESAERSAGWYWQFNRLQGYKHDGSTLTPSNAWTPWVSSISESSGWSASNDPCNMLLGLGWRIPTKTEWSAAAGAPQNWASSNDAWKSVLKLHYSGLLAYNSGALQNRGSYSYFWASTQYNTSYGDYIYNGYSISYLDKAYAAPLRCIRDTIARGIPMVSNITLPDSSRTTTSALGIAVVVSDGGASVTARGLCYNTTGTPTIADNIVSGGSGTGSFQGTMDDLVEGTTYYVRAYATNKYGTAYSPSVTTIISCPTKFDVIHTAGTNGAPVTRTVTYHSIAADLSGKTACWLTQNLGAYKAPTSVTDANDSTIGWYFQFNRSQGYIPNGTSSYLPKNAWETWPSISENANWTPANDPCNLLLGTGWRIPTYNEWLNADAPPQNWTSPTDAFKSVLKLHVTGYLSGGAITNKGSYGWYWSSTQYGTDNGYMMYLYPGASVVTYGGKTIGAPLRCIRQSLTPTIPSVSAVVIPDSTLTSTTADGIATVVLDGGAAVTSRGLCWNTKGNPTLSDNTISGGNGTGTFTISLADLEEGPTYYVRAYATNSKGTAYSPVVTSFKICPRSFDVIHTAGLNGAPVTKTVTYHSINTTLSGSAACWLTQNLGADHQATSLTDASEASAGWYWQFNRSQGYKHDGSTLTPSNAWTPWVSSISESSVWVTTNDPCNLLLGLGWRIPTKTEWTAAVSPPQYWTSATAAWNSVIKLHHSGLLAYNSGALQNRGSYSYFWASTQYNTSYGDDIYLGSSISYLDKAYAAPLRCIRDAVTITAPSVSNIVFPTSGMTATTATGTATVASDGGATVTERGLCWNTSSTTAPTVSNHVIKDADASIGTFTLKIEDLSEDSTYYVRAYAINNKGTAYSPTVTSFKICPQEFTIIHTAGANGAPVTKTVTYHSISSSIAGSPACWLTQNLGADKQASASNDGSDAALGWYWQFNRLKGYIPNGTSSWLPKNAWETWPSISENANWAPANDPCNLLLGTGWRIPTYNEWLNADAPPQNWGTPADAFNSVLKLHMTGYLSGGAITNKGTYGWYWSNTQYGTDNGYMMYLYSGASIITYGGKTIAAPVRCIRQGVMLSVPMVSNVVIPDSTITTTKAAGIATVATDGGAKVTERGVCWNTTGSTPVITDNKIAVGEGLGVYTATLGGLSEGPTYYVRAYAINSKGVAYSPAVTSFKICPRAFDVIHTAGLNGAPVTKTVTYHSINTTISGSAACWLTQNLGADHQATALNDASEASAGWYWQFNRSQGYKHDGSTLTPSNAWTPWISSISESSVWVPANDPCNLLLGLGWRIPTKTEWTAAVSPPQYWTSANDAWNSVIKLHHSGLLAYNSGALQNRGSYSYFWASTQYNTSNGDDIYLGSSISYLDKAYAAPLRCLRDAVVISAPSVSNITFPTSGMTATTADGTATVASDGGSAITARGLCWNNSSTIAPTLSDNVITDGDIDLGNFTLTMSGLSESQTYYVRAYATNSKGTTYSPAVTSFKLCPQTFSVIHTAGVNGAPVSKTVTYHSVSSSISGSPACWLTQNLGASKQATSFSDANDSTIGWYWQFNRLKGYIPNGTSSWLPKNAWETWPSISENTNWTPANDPCNLLLGTGWRIPTYNEWLNADAPPQNWGTPADAFNSVLKLHMTGYLSGGAITNKGSYGWYWSNTQYGTDNGYMMYLYSGASMITYGGKSIAAPVRCIRQGVTLSVPMVSNVSIPDSTMSAAKTICSAVVTTDGGATVTSRGFCWNTTGTPTTADSLIVGGSGLGSFAGSMTNLVEGPTYYVRAYATNSQGTAYSPVVTSFKICPRLFNVIHTAGLNGAPVSKTVTYHSINTTISGSAACWLTQNLGSDHQATALNDASEASAGWYWQYNRLQGYKHDGSTLTPSNAWTAWISSISESSGWITANDPCNLLLGLGWRIPTKTEWTAAVSPPQYWTSANDAWNSVIKLHHSGLLAYNSGALQNRGSYSYFWANTQYNTSNGDDIYLGSSISYLDKAYAAPLRCIRDAVVISAPSVSNITFPTSGMTANTAAGTATVASDGGATVTERGLCWNTTGATPTLTDNVIKVGSGIGNFTGVMGSLSEGPVYYVRAYATNSKGTTYSPTVTSFKICPQEFTVIHTAGTNGAPVSKTVTYHSISSSISGSPACWLTQNLGADQQASATNDGSDAALGWYWQFNRSKGYIPNGTSSWLPKNAWETWPSISENANWAPANDPCSLLLGTGWRIPTYNEWLNADAPPQNWGSPADAFNSVLKLHMTGYLSGGAITNKGTYGWYWSNTQYGTDNGYMMYLYSGASVVTYSGKSIAAPLRCIRQAVSAAVPMVSNVSIPDATIKTTTADCSATVPTDGGSPVSERGICWNTTGNPTTSDNKIVSGSGVGTFSATMTGLTEGPTYYVRAYAINSQGTGYSPVVTSFKICPRAFDVIHTAGLNGAPVTKTVTYHSINTTISGSAACWLTQNLGADHQATALTDASEASAGWYWQFNRSQGYKHDGSTLTPSNAWTAWTSSISESSGWVTANDPCNLLLGLGWRIPTKTEWTAAVSPPQYWTSANDAWNSVIKLHHSGMLAYNSGALQNRGSYSYFWANTQYNTSNGDDIYLGSSISYLDKAYAAPLRCIRDAVVISAPSVSNITFPTSGMTANSADGTATVASDGGSAITARGLCWNNSSTIAPTLSDNVITDSGTDLGIFTLTMPALSESQTYYVRAYATNGKGTTYSPTVTSFKICPQTFTVIHNAGTNGAPVTKTVTYHSISSSISGSPACWLTQNLGADQQASATNDGSDAALGWYWQFNRSQGYIPNGTSSWLPKNAWETWPSISENANWAPANDPCSLLLGTGWRIPTYNEWLNADAPPQNWTNPADAFNSVLKLHMTGYLSGGSITNKGTYGWYWSNTQYGTDNGYMMYLYSGSSVVTYSGKSIAAPLRCIRQGVTTAIPMVSNVSIPDATIKPTTADCTATITIDGGATVSERGICWNTTGTPTTSDNKITSGSDVGSFTATMTGLTEGPTYYVRAYAINSTGVAYSPVVTSFKICPRAFDVIHTAGLNGAPVTKTVTYHSINTTISGSAACWLTQNLGADHQATALTDASEASAGWYWQFNRSQGYKHDGSTLTPSNAWTPWVSSISESSGWSTANDPCNLLLGLGWRIPTKTEWTAAVSPPQYWTSANDGWNSVIKLHHTGLLAYNSGALQNRGSYSYFWASTQYNTSNGDDIYLGSSISYLDKAYAAPLRCLRDAVTISAPSVSNITFPTAGMTATTADGTATVALDGGANVSERGICWNTTGTPTTSDNKIANGSGTGIFTTTISGLSEGPTYYVRAYATNSKGTTYSPTVTSFKMCPQSFSVTHTAGVNGAPVSKTVTYHSISSSISGSPACWLTQNLGADQQASSAGDVTEASAGWYWQFNRSQGYKHDGSTRTPASAWNGSISESANWGPANDPCSLLLGGSWRIPTYNEWLNADAPPQNWTSPAEAFNSVLKLHLAGYLSGGSMTNKGAYGWYWSSAQYGTDNGYMMYLYSGASYVTYSGKSIGASLRCIRP</sequence>
<protein>
    <recommendedName>
        <fullName evidence="2">Fibronectin type-III domain-containing protein</fullName>
    </recommendedName>
</protein>
<dbReference type="InterPro" id="IPR050964">
    <property type="entry name" value="Striated_Muscle_Regulatory"/>
</dbReference>
<comment type="caution">
    <text evidence="3">The sequence shown here is derived from an EMBL/GenBank/DDBJ whole genome shotgun (WGS) entry which is preliminary data.</text>
</comment>
<dbReference type="InterPro" id="IPR006626">
    <property type="entry name" value="PbH1"/>
</dbReference>
<evidence type="ECO:0000259" key="2">
    <source>
        <dbReference type="PROSITE" id="PS50853"/>
    </source>
</evidence>
<dbReference type="Proteomes" id="UP000076586">
    <property type="component" value="Unassembled WGS sequence"/>
</dbReference>
<dbReference type="EMBL" id="BDCR01000001">
    <property type="protein sequence ID" value="GAT62185.1"/>
    <property type="molecule type" value="Genomic_DNA"/>
</dbReference>
<dbReference type="InterPro" id="IPR036116">
    <property type="entry name" value="FN3_sf"/>
</dbReference>
<evidence type="ECO:0000313" key="3">
    <source>
        <dbReference type="EMBL" id="GAT62185.1"/>
    </source>
</evidence>
<dbReference type="SMART" id="SM00060">
    <property type="entry name" value="FN3"/>
    <property type="match status" value="30"/>
</dbReference>
<evidence type="ECO:0000313" key="4">
    <source>
        <dbReference type="Proteomes" id="UP000076586"/>
    </source>
</evidence>
<reference evidence="4" key="1">
    <citation type="submission" date="2016-04" db="EMBL/GenBank/DDBJ databases">
        <title>Draft genome sequence of Paludibacter jiangxiensis strain NM7.</title>
        <authorList>
            <person name="Qiu Y."/>
            <person name="Matsuura N."/>
            <person name="Ohashi A."/>
            <person name="Tourlousse M.D."/>
            <person name="Sekiguchi Y."/>
        </authorList>
    </citation>
    <scope>NUCLEOTIDE SEQUENCE [LARGE SCALE GENOMIC DNA]</scope>
    <source>
        <strain evidence="4">NM7</strain>
    </source>
</reference>
<proteinExistence type="predicted"/>
<dbReference type="SUPFAM" id="SSF49265">
    <property type="entry name" value="Fibronectin type III"/>
    <property type="match status" value="16"/>
</dbReference>
<feature type="domain" description="Fibronectin type-III" evidence="2">
    <location>
        <begin position="802"/>
        <end position="899"/>
    </location>
</feature>
<feature type="domain" description="Fibronectin type-III" evidence="2">
    <location>
        <begin position="400"/>
        <end position="499"/>
    </location>
</feature>
<dbReference type="STRING" id="681398.PJIAN_1777"/>
<feature type="domain" description="Fibronectin type-III" evidence="2">
    <location>
        <begin position="1593"/>
        <end position="1692"/>
    </location>
</feature>